<organism evidence="1 2">
    <name type="scientific">Diphasiastrum complanatum</name>
    <name type="common">Issler's clubmoss</name>
    <name type="synonym">Lycopodium complanatum</name>
    <dbReference type="NCBI Taxonomy" id="34168"/>
    <lineage>
        <taxon>Eukaryota</taxon>
        <taxon>Viridiplantae</taxon>
        <taxon>Streptophyta</taxon>
        <taxon>Embryophyta</taxon>
        <taxon>Tracheophyta</taxon>
        <taxon>Lycopodiopsida</taxon>
        <taxon>Lycopodiales</taxon>
        <taxon>Lycopodiaceae</taxon>
        <taxon>Lycopodioideae</taxon>
        <taxon>Diphasiastrum</taxon>
    </lineage>
</organism>
<evidence type="ECO:0000313" key="1">
    <source>
        <dbReference type="EMBL" id="KAJ7524763.1"/>
    </source>
</evidence>
<dbReference type="Proteomes" id="UP001162992">
    <property type="component" value="Chromosome 17"/>
</dbReference>
<dbReference type="EMBL" id="CM055108">
    <property type="protein sequence ID" value="KAJ7524763.1"/>
    <property type="molecule type" value="Genomic_DNA"/>
</dbReference>
<protein>
    <submittedName>
        <fullName evidence="1">Uncharacterized protein</fullName>
    </submittedName>
</protein>
<keyword evidence="2" id="KW-1185">Reference proteome</keyword>
<proteinExistence type="predicted"/>
<evidence type="ECO:0000313" key="2">
    <source>
        <dbReference type="Proteomes" id="UP001162992"/>
    </source>
</evidence>
<accession>A0ACC2B4Q8</accession>
<name>A0ACC2B4Q8_DIPCM</name>
<reference evidence="2" key="1">
    <citation type="journal article" date="2024" name="Proc. Natl. Acad. Sci. U.S.A.">
        <title>Extraordinary preservation of gene collinearity over three hundred million years revealed in homosporous lycophytes.</title>
        <authorList>
            <person name="Li C."/>
            <person name="Wickell D."/>
            <person name="Kuo L.Y."/>
            <person name="Chen X."/>
            <person name="Nie B."/>
            <person name="Liao X."/>
            <person name="Peng D."/>
            <person name="Ji J."/>
            <person name="Jenkins J."/>
            <person name="Williams M."/>
            <person name="Shu S."/>
            <person name="Plott C."/>
            <person name="Barry K."/>
            <person name="Rajasekar S."/>
            <person name="Grimwood J."/>
            <person name="Han X."/>
            <person name="Sun S."/>
            <person name="Hou Z."/>
            <person name="He W."/>
            <person name="Dai G."/>
            <person name="Sun C."/>
            <person name="Schmutz J."/>
            <person name="Leebens-Mack J.H."/>
            <person name="Li F.W."/>
            <person name="Wang L."/>
        </authorList>
    </citation>
    <scope>NUCLEOTIDE SEQUENCE [LARGE SCALE GENOMIC DNA]</scope>
    <source>
        <strain evidence="2">cv. PW_Plant_1</strain>
    </source>
</reference>
<comment type="caution">
    <text evidence="1">The sequence shown here is derived from an EMBL/GenBank/DDBJ whole genome shotgun (WGS) entry which is preliminary data.</text>
</comment>
<sequence>MNMSLSVMNLNLCRDRPSEGPNAWGNRKDLCLETICKYSPFVICTQEGLKSQLDDLEQALPGYAQFGLSCKGLGDSTEEHCSIFYDKEKVELIEGGTFWLSEAPSVPASTSWGATSPCIATWVILQFKGVQPPGFAFQVMNTNMDHDNERARRRGALLAWQHIASLPPTLPVIFCGGFNIGKDSAPGRFLLGRSREHGIVGDMRDSWASARRRRNSSLIHTYHAFKGNKQGTVEYLKLVFRALCLCWDRTNQDLHVDWVLYRSRSLAPIFCEVVNDHLGEKYPSDHYPVYVEFLLPRNVRIVDEPA</sequence>
<gene>
    <name evidence="1" type="ORF">O6H91_17G020000</name>
</gene>